<dbReference type="GO" id="GO:0031640">
    <property type="term" value="P:killing of cells of another organism"/>
    <property type="evidence" value="ECO:0007669"/>
    <property type="project" value="UniProtKB-KW"/>
</dbReference>
<dbReference type="GO" id="GO:0005576">
    <property type="term" value="C:extracellular region"/>
    <property type="evidence" value="ECO:0007669"/>
    <property type="project" value="InterPro"/>
</dbReference>
<dbReference type="EMBL" id="AB604032">
    <property type="protein sequence ID" value="BAK40989.1"/>
    <property type="molecule type" value="Genomic_DNA"/>
</dbReference>
<dbReference type="InterPro" id="IPR006079">
    <property type="entry name" value="Lantibiotic_typ-A_Bacillales"/>
</dbReference>
<organism evidence="6">
    <name type="scientific">Clostridium perfringens</name>
    <dbReference type="NCBI Taxonomy" id="1502"/>
    <lineage>
        <taxon>Bacteria</taxon>
        <taxon>Bacillati</taxon>
        <taxon>Bacillota</taxon>
        <taxon>Clostridia</taxon>
        <taxon>Eubacteriales</taxon>
        <taxon>Clostridiaceae</taxon>
        <taxon>Clostridium</taxon>
    </lineage>
</organism>
<geneLocation type="plasmid" evidence="7">
    <name>pCPPB-1</name>
</geneLocation>
<sequence length="57" mass="6170">MLKDFDLNLKMETGSSDDKEPRITSVAYCTPGCLTGELCGSSECGLTRSCTNTWLCS</sequence>
<evidence type="ECO:0000313" key="8">
    <source>
        <dbReference type="EMBL" id="SQC85162.1"/>
    </source>
</evidence>
<proteinExistence type="inferred from homology"/>
<keyword evidence="5" id="KW-0078">Bacteriocin</keyword>
<dbReference type="GO" id="GO:0042742">
    <property type="term" value="P:defense response to bacterium"/>
    <property type="evidence" value="ECO:0007669"/>
    <property type="project" value="UniProtKB-KW"/>
</dbReference>
<evidence type="ECO:0000256" key="2">
    <source>
        <dbReference type="ARBA" id="ARBA00022529"/>
    </source>
</evidence>
<dbReference type="NCBIfam" id="NF038155">
    <property type="entry name" value="lanthi_I_FDLD"/>
    <property type="match status" value="1"/>
</dbReference>
<dbReference type="NCBIfam" id="TIGR03731">
    <property type="entry name" value="lantibio_gallid"/>
    <property type="match status" value="1"/>
</dbReference>
<reference evidence="7" key="2">
    <citation type="journal article" date="2011" name="PLoS ONE">
        <title>Identification of novel Clostridium perfringens type E strains that carry an iota toxin plasmid with a functional enterotoxin gene.</title>
        <authorList>
            <person name="Miyamoto K."/>
            <person name="Yumine N."/>
            <person name="Mimura K."/>
            <person name="Nagahama M."/>
            <person name="Li J."/>
            <person name="McClane B.A."/>
            <person name="Akimoto S."/>
        </authorList>
    </citation>
    <scope>NUCLEOTIDE SEQUENCE</scope>
    <source>
        <strain evidence="7">PB-1</strain>
        <plasmid evidence="7">pCPPB-1</plasmid>
    </source>
</reference>
<evidence type="ECO:0000256" key="1">
    <source>
        <dbReference type="ARBA" id="ARBA00009379"/>
    </source>
</evidence>
<accession>Q2L5U7</accession>
<keyword evidence="6" id="KW-0614">Plasmid</keyword>
<keyword evidence="4" id="KW-0044">Antibiotic</keyword>
<comment type="similarity">
    <text evidence="1">Belongs to the type A lantibiotic family.</text>
</comment>
<dbReference type="RefSeq" id="WP_003470161.1">
    <property type="nucleotide sequence ID" value="NC_015712.1"/>
</dbReference>
<dbReference type="Pfam" id="PF02052">
    <property type="entry name" value="Gallidermin"/>
    <property type="match status" value="1"/>
</dbReference>
<dbReference type="GO" id="GO:0005102">
    <property type="term" value="F:signaling receptor binding"/>
    <property type="evidence" value="ECO:0007669"/>
    <property type="project" value="UniProtKB-KW"/>
</dbReference>
<dbReference type="Proteomes" id="UP000250234">
    <property type="component" value="Unassembled WGS sequence"/>
</dbReference>
<keyword evidence="2" id="KW-0929">Antimicrobial</keyword>
<name>Q2L5U7_CLOPF</name>
<evidence type="ECO:0000256" key="4">
    <source>
        <dbReference type="ARBA" id="ARBA00023022"/>
    </source>
</evidence>
<evidence type="ECO:0000256" key="3">
    <source>
        <dbReference type="ARBA" id="ARBA00022789"/>
    </source>
</evidence>
<keyword evidence="3" id="KW-0425">Lantibiotic</keyword>
<gene>
    <name evidence="8" type="primary">spaN</name>
    <name evidence="8" type="ORF">NCTC8081_02966</name>
</gene>
<reference evidence="6" key="4">
    <citation type="submission" date="2024-06" db="EMBL/GenBank/DDBJ databases">
        <authorList>
            <person name="Miyamoto K."/>
            <person name="Fisher D.J."/>
            <person name="Akimoto S."/>
            <person name="McClane B.A."/>
        </authorList>
    </citation>
    <scope>NUCLEOTIDE SEQUENCE</scope>
    <source>
        <strain evidence="6">F4969</strain>
        <plasmid evidence="6">pCPF4969</plasmid>
    </source>
</reference>
<dbReference type="EMBL" id="AB236336">
    <property type="protein sequence ID" value="BAE79043.1"/>
    <property type="molecule type" value="Genomic_DNA"/>
</dbReference>
<evidence type="ECO:0000256" key="5">
    <source>
        <dbReference type="ARBA" id="ARBA00023048"/>
    </source>
</evidence>
<evidence type="ECO:0000313" key="6">
    <source>
        <dbReference type="EMBL" id="BAE79043.1"/>
    </source>
</evidence>
<evidence type="ECO:0000313" key="9">
    <source>
        <dbReference type="Proteomes" id="UP000250234"/>
    </source>
</evidence>
<protein>
    <submittedName>
        <fullName evidence="8">Lantibiotic nisin-A</fullName>
    </submittedName>
    <submittedName>
        <fullName evidence="6 7">SpaS protein</fullName>
    </submittedName>
</protein>
<geneLocation type="plasmid" evidence="6">
    <name>pCPF4969</name>
</geneLocation>
<dbReference type="PATRIC" id="fig|451756.6.peg.60"/>
<reference evidence="6" key="1">
    <citation type="journal article" date="2006" name="J. Bacteriol.">
        <title>Complete Sequencing and Diversity Analysis of the Enterotoxin-Encoding Plasmids in Clostridium perfringens Type A Non-Food-Borne Human Gastrointestinal Disease Isolates.</title>
        <authorList>
            <person name="Miyamoto K."/>
            <person name="Fisher D.J."/>
            <person name="Li J."/>
            <person name="Sayeed S."/>
            <person name="Akimoto S."/>
            <person name="McClane B.A."/>
        </authorList>
    </citation>
    <scope>NUCLEOTIDE SEQUENCE</scope>
    <source>
        <strain evidence="6">F4969</strain>
        <plasmid evidence="6">pCPF4969</plasmid>
    </source>
</reference>
<evidence type="ECO:0000313" key="7">
    <source>
        <dbReference type="EMBL" id="BAK40989.1"/>
    </source>
</evidence>
<reference evidence="8 9" key="3">
    <citation type="submission" date="2018-06" db="EMBL/GenBank/DDBJ databases">
        <authorList>
            <consortium name="Pathogen Informatics"/>
            <person name="Doyle S."/>
        </authorList>
    </citation>
    <scope>NUCLEOTIDE SEQUENCE [LARGE SCALE GENOMIC DNA]</scope>
    <source>
        <strain evidence="8 9">NCTC8081</strain>
    </source>
</reference>
<dbReference type="EMBL" id="UAWO01000005">
    <property type="protein sequence ID" value="SQC85162.1"/>
    <property type="molecule type" value="Genomic_DNA"/>
</dbReference>
<dbReference type="AlphaFoldDB" id="Q2L5U7"/>